<dbReference type="KEGG" id="mas:Mahau_2094"/>
<dbReference type="SUPFAM" id="SSF53850">
    <property type="entry name" value="Periplasmic binding protein-like II"/>
    <property type="match status" value="1"/>
</dbReference>
<dbReference type="Proteomes" id="UP000008457">
    <property type="component" value="Chromosome"/>
</dbReference>
<reference evidence="2" key="1">
    <citation type="submission" date="2010-11" db="EMBL/GenBank/DDBJ databases">
        <title>The complete genome of Mahella australiensis DSM 15567.</title>
        <authorList>
            <consortium name="US DOE Joint Genome Institute (JGI-PGF)"/>
            <person name="Lucas S."/>
            <person name="Copeland A."/>
            <person name="Lapidus A."/>
            <person name="Bruce D."/>
            <person name="Goodwin L."/>
            <person name="Pitluck S."/>
            <person name="Kyrpides N."/>
            <person name="Mavromatis K."/>
            <person name="Pagani I."/>
            <person name="Ivanova N."/>
            <person name="Teshima H."/>
            <person name="Brettin T."/>
            <person name="Detter J.C."/>
            <person name="Han C."/>
            <person name="Tapia R."/>
            <person name="Land M."/>
            <person name="Hauser L."/>
            <person name="Markowitz V."/>
            <person name="Cheng J.-F."/>
            <person name="Hugenholtz P."/>
            <person name="Woyke T."/>
            <person name="Wu D."/>
            <person name="Spring S."/>
            <person name="Pukall R."/>
            <person name="Steenblock K."/>
            <person name="Schneider S."/>
            <person name="Klenk H.-P."/>
            <person name="Eisen J.A."/>
        </authorList>
    </citation>
    <scope>NUCLEOTIDE SEQUENCE [LARGE SCALE GENOMIC DNA]</scope>
    <source>
        <strain evidence="2">DSM 15567 / CIP 107919 / 50-1 BON</strain>
    </source>
</reference>
<sequence length="571" mass="64262">MYRKGISVFLAFVILAIVILGGCGADTDKADNTDAEKSEAAEENGETGEVKEFTAFFNYSLNSLTMPFDTPIGKKITELTGIKLKVEYLVGTDARQKAGVMIASGDYPDLVNPGEAAGDFVAAGAFIPLDDYIEKYGTNIKKIYRPSELALLKSQYGKTYYISGTRAGQDKLYPAAGFYVALDVLKDAGWPVIKTLPQYTDIIKSYVKENPTYNGQPTIGFVLPTEAWRASALQYGGARFLAGYPNDGPVYVDQETLEAKTIMTADFSKDWAKWLNGLWRDGLMDPETFMQNNDQYLAKLSSGRVIGFYDQRGMFQEAINALEKEGLFNRAPIGFPVVFEGVEKEYYAGPAAFATQTGIAITTKCKDPEAAFKFLDRMAAEDINKLNFWGIEGEDYTIQNGKMTKTEEQWKNYLDPDYQKKQGISQFMEFPRMEDTTDPKYGVYSDGNPVSPTKTDDYFNVKYKDYEKEVLKAYNIKTLSDFFAPQYPARYEPGWAIRTKMPADHPGKIAVEKALELALQYLPKAIMATNDNEFENIWKQYQNELGKLDLKAFEDEVTKQIKESVKYYQAE</sequence>
<dbReference type="EMBL" id="CP002360">
    <property type="protein sequence ID" value="AEE97266.1"/>
    <property type="molecule type" value="Genomic_DNA"/>
</dbReference>
<keyword evidence="2" id="KW-1185">Reference proteome</keyword>
<reference evidence="1 2" key="2">
    <citation type="journal article" date="2011" name="Stand. Genomic Sci.">
        <title>Complete genome sequence of Mahella australiensis type strain (50-1 BON).</title>
        <authorList>
            <person name="Sikorski J."/>
            <person name="Teshima H."/>
            <person name="Nolan M."/>
            <person name="Lucas S."/>
            <person name="Hammon N."/>
            <person name="Deshpande S."/>
            <person name="Cheng J.F."/>
            <person name="Pitluck S."/>
            <person name="Liolios K."/>
            <person name="Pagani I."/>
            <person name="Ivanova N."/>
            <person name="Huntemann M."/>
            <person name="Mavromatis K."/>
            <person name="Ovchinikova G."/>
            <person name="Pati A."/>
            <person name="Tapia R."/>
            <person name="Han C."/>
            <person name="Goodwin L."/>
            <person name="Chen A."/>
            <person name="Palaniappan K."/>
            <person name="Land M."/>
            <person name="Hauser L."/>
            <person name="Ngatchou-Djao O.D."/>
            <person name="Rohde M."/>
            <person name="Pukall R."/>
            <person name="Spring S."/>
            <person name="Abt B."/>
            <person name="Goker M."/>
            <person name="Detter J.C."/>
            <person name="Woyke T."/>
            <person name="Bristow J."/>
            <person name="Markowitz V."/>
            <person name="Hugenholtz P."/>
            <person name="Eisen J.A."/>
            <person name="Kyrpides N.C."/>
            <person name="Klenk H.P."/>
            <person name="Lapidus A."/>
        </authorList>
    </citation>
    <scope>NUCLEOTIDE SEQUENCE [LARGE SCALE GENOMIC DNA]</scope>
    <source>
        <strain evidence="2">DSM 15567 / CIP 107919 / 50-1 BON</strain>
    </source>
</reference>
<dbReference type="RefSeq" id="WP_013781694.1">
    <property type="nucleotide sequence ID" value="NC_015520.1"/>
</dbReference>
<dbReference type="STRING" id="697281.Mahau_2094"/>
<gene>
    <name evidence="1" type="ordered locus">Mahau_2094</name>
</gene>
<organism evidence="1 2">
    <name type="scientific">Mahella australiensis (strain DSM 15567 / CIP 107919 / 50-1 BON)</name>
    <dbReference type="NCBI Taxonomy" id="697281"/>
    <lineage>
        <taxon>Bacteria</taxon>
        <taxon>Bacillati</taxon>
        <taxon>Bacillota</taxon>
        <taxon>Clostridia</taxon>
        <taxon>Thermoanaerobacterales</taxon>
        <taxon>Thermoanaerobacterales Family IV. Incertae Sedis</taxon>
        <taxon>Mahella</taxon>
    </lineage>
</organism>
<dbReference type="PANTHER" id="PTHR43649">
    <property type="entry name" value="ARABINOSE-BINDING PROTEIN-RELATED"/>
    <property type="match status" value="1"/>
</dbReference>
<dbReference type="InterPro" id="IPR006059">
    <property type="entry name" value="SBP"/>
</dbReference>
<dbReference type="CDD" id="cd13582">
    <property type="entry name" value="PBP2_AlgQ_like_3"/>
    <property type="match status" value="1"/>
</dbReference>
<dbReference type="Pfam" id="PF13416">
    <property type="entry name" value="SBP_bac_8"/>
    <property type="match status" value="1"/>
</dbReference>
<proteinExistence type="predicted"/>
<dbReference type="InterPro" id="IPR050490">
    <property type="entry name" value="Bact_solute-bd_prot1"/>
</dbReference>
<dbReference type="PANTHER" id="PTHR43649:SF12">
    <property type="entry name" value="DIACETYLCHITOBIOSE BINDING PROTEIN DASA"/>
    <property type="match status" value="1"/>
</dbReference>
<dbReference type="PROSITE" id="PS51257">
    <property type="entry name" value="PROKAR_LIPOPROTEIN"/>
    <property type="match status" value="1"/>
</dbReference>
<dbReference type="AlphaFoldDB" id="F4A2K0"/>
<dbReference type="eggNOG" id="COG1653">
    <property type="taxonomic scope" value="Bacteria"/>
</dbReference>
<protein>
    <submittedName>
        <fullName evidence="1">Extracellular solute-binding protein family 1</fullName>
    </submittedName>
</protein>
<accession>F4A2K0</accession>
<name>F4A2K0_MAHA5</name>
<dbReference type="HOGENOM" id="CLU_021021_1_1_9"/>
<evidence type="ECO:0000313" key="2">
    <source>
        <dbReference type="Proteomes" id="UP000008457"/>
    </source>
</evidence>
<evidence type="ECO:0000313" key="1">
    <source>
        <dbReference type="EMBL" id="AEE97266.1"/>
    </source>
</evidence>
<dbReference type="Gene3D" id="3.40.190.10">
    <property type="entry name" value="Periplasmic binding protein-like II"/>
    <property type="match status" value="2"/>
</dbReference>
<dbReference type="OrthoDB" id="3235892at2"/>